<dbReference type="InterPro" id="IPR012337">
    <property type="entry name" value="RNaseH-like_sf"/>
</dbReference>
<organism evidence="2 3">
    <name type="scientific">Canna indica</name>
    <name type="common">Indian-shot</name>
    <dbReference type="NCBI Taxonomy" id="4628"/>
    <lineage>
        <taxon>Eukaryota</taxon>
        <taxon>Viridiplantae</taxon>
        <taxon>Streptophyta</taxon>
        <taxon>Embryophyta</taxon>
        <taxon>Tracheophyta</taxon>
        <taxon>Spermatophyta</taxon>
        <taxon>Magnoliopsida</taxon>
        <taxon>Liliopsida</taxon>
        <taxon>Zingiberales</taxon>
        <taxon>Cannaceae</taxon>
        <taxon>Canna</taxon>
    </lineage>
</organism>
<evidence type="ECO:0000313" key="3">
    <source>
        <dbReference type="Proteomes" id="UP001327560"/>
    </source>
</evidence>
<sequence>MLSSALNYKRAFDTFESAEPYFRVEAESDDQEGVPSFIDWHLIKRMAKMLHQFYLATLCISGSIYVTSNTYWTEISDLYVKLSDWKESDDVELRDMAMSMQSNFDKYWGGYDRMNKQIFMASALDPREKFEYMEDALQQIYGDEKGKHLFDGVKIAMC</sequence>
<dbReference type="AlphaFoldDB" id="A0AAQ3KS95"/>
<accession>A0AAQ3KS95</accession>
<dbReference type="Proteomes" id="UP001327560">
    <property type="component" value="Chromosome 7"/>
</dbReference>
<gene>
    <name evidence="2" type="ORF">Cni_G21509</name>
</gene>
<name>A0AAQ3KS95_9LILI</name>
<proteinExistence type="predicted"/>
<evidence type="ECO:0000313" key="2">
    <source>
        <dbReference type="EMBL" id="WOL12742.1"/>
    </source>
</evidence>
<protein>
    <submittedName>
        <fullName evidence="2">Zinc finger BED domain-containing protein RICESLEEPER 2-like</fullName>
    </submittedName>
</protein>
<dbReference type="InterPro" id="IPR025525">
    <property type="entry name" value="hAT-like_transposase_RNase-H"/>
</dbReference>
<dbReference type="GO" id="GO:0003677">
    <property type="term" value="F:DNA binding"/>
    <property type="evidence" value="ECO:0007669"/>
    <property type="project" value="InterPro"/>
</dbReference>
<feature type="domain" description="hAT-like transposase RNase-H fold" evidence="1">
    <location>
        <begin position="61"/>
        <end position="147"/>
    </location>
</feature>
<dbReference type="Pfam" id="PF14372">
    <property type="entry name" value="hAT-like_RNase-H"/>
    <property type="match status" value="1"/>
</dbReference>
<dbReference type="PANTHER" id="PTHR23272">
    <property type="entry name" value="BED FINGER-RELATED"/>
    <property type="match status" value="1"/>
</dbReference>
<dbReference type="EMBL" id="CP136896">
    <property type="protein sequence ID" value="WOL12742.1"/>
    <property type="molecule type" value="Genomic_DNA"/>
</dbReference>
<reference evidence="2 3" key="1">
    <citation type="submission" date="2023-10" db="EMBL/GenBank/DDBJ databases">
        <title>Chromosome-scale genome assembly provides insights into flower coloration mechanisms of Canna indica.</title>
        <authorList>
            <person name="Li C."/>
        </authorList>
    </citation>
    <scope>NUCLEOTIDE SEQUENCE [LARGE SCALE GENOMIC DNA]</scope>
    <source>
        <tissue evidence="2">Flower</tissue>
    </source>
</reference>
<evidence type="ECO:0000259" key="1">
    <source>
        <dbReference type="Pfam" id="PF14372"/>
    </source>
</evidence>
<keyword evidence="3" id="KW-1185">Reference proteome</keyword>
<dbReference type="SUPFAM" id="SSF53098">
    <property type="entry name" value="Ribonuclease H-like"/>
    <property type="match status" value="1"/>
</dbReference>
<dbReference type="PANTHER" id="PTHR23272:SF184">
    <property type="entry name" value="OS03G0311250 PROTEIN"/>
    <property type="match status" value="1"/>
</dbReference>